<protein>
    <submittedName>
        <fullName evidence="5">MCE family protein</fullName>
    </submittedName>
</protein>
<comment type="caution">
    <text evidence="5">The sequence shown here is derived from an EMBL/GenBank/DDBJ whole genome shotgun (WGS) entry which is preliminary data.</text>
</comment>
<dbReference type="NCBIfam" id="TIGR00996">
    <property type="entry name" value="Mtu_fam_mce"/>
    <property type="match status" value="1"/>
</dbReference>
<feature type="chain" id="PRO_5047321307" evidence="2">
    <location>
        <begin position="22"/>
        <end position="354"/>
    </location>
</feature>
<evidence type="ECO:0000259" key="3">
    <source>
        <dbReference type="Pfam" id="PF02470"/>
    </source>
</evidence>
<dbReference type="EMBL" id="BAAAUV010000043">
    <property type="protein sequence ID" value="GAA3240921.1"/>
    <property type="molecule type" value="Genomic_DNA"/>
</dbReference>
<dbReference type="Pfam" id="PF02470">
    <property type="entry name" value="MlaD"/>
    <property type="match status" value="1"/>
</dbReference>
<evidence type="ECO:0000256" key="1">
    <source>
        <dbReference type="SAM" id="MobiDB-lite"/>
    </source>
</evidence>
<feature type="compositionally biased region" description="Low complexity" evidence="1">
    <location>
        <begin position="344"/>
        <end position="354"/>
    </location>
</feature>
<feature type="signal peptide" evidence="2">
    <location>
        <begin position="1"/>
        <end position="21"/>
    </location>
</feature>
<dbReference type="PANTHER" id="PTHR33371">
    <property type="entry name" value="INTERMEMBRANE PHOSPHOLIPID TRANSPORT SYSTEM BINDING PROTEIN MLAD-RELATED"/>
    <property type="match status" value="1"/>
</dbReference>
<dbReference type="Proteomes" id="UP001501237">
    <property type="component" value="Unassembled WGS sequence"/>
</dbReference>
<dbReference type="InterPro" id="IPR024516">
    <property type="entry name" value="Mce_C"/>
</dbReference>
<accession>A0ABP6QLV7</accession>
<keyword evidence="6" id="KW-1185">Reference proteome</keyword>
<name>A0ABP6QLV7_9ACTN</name>
<feature type="compositionally biased region" description="Pro residues" evidence="1">
    <location>
        <begin position="329"/>
        <end position="343"/>
    </location>
</feature>
<dbReference type="InterPro" id="IPR005693">
    <property type="entry name" value="Mce"/>
</dbReference>
<gene>
    <name evidence="5" type="ORF">GCM10010468_77870</name>
</gene>
<evidence type="ECO:0000259" key="4">
    <source>
        <dbReference type="Pfam" id="PF11887"/>
    </source>
</evidence>
<reference evidence="6" key="1">
    <citation type="journal article" date="2019" name="Int. J. Syst. Evol. Microbiol.">
        <title>The Global Catalogue of Microorganisms (GCM) 10K type strain sequencing project: providing services to taxonomists for standard genome sequencing and annotation.</title>
        <authorList>
            <consortium name="The Broad Institute Genomics Platform"/>
            <consortium name="The Broad Institute Genome Sequencing Center for Infectious Disease"/>
            <person name="Wu L."/>
            <person name="Ma J."/>
        </authorList>
    </citation>
    <scope>NUCLEOTIDE SEQUENCE [LARGE SCALE GENOMIC DNA]</scope>
    <source>
        <strain evidence="6">JCM 9377</strain>
    </source>
</reference>
<organism evidence="5 6">
    <name type="scientific">Actinocorallia longicatena</name>
    <dbReference type="NCBI Taxonomy" id="111803"/>
    <lineage>
        <taxon>Bacteria</taxon>
        <taxon>Bacillati</taxon>
        <taxon>Actinomycetota</taxon>
        <taxon>Actinomycetes</taxon>
        <taxon>Streptosporangiales</taxon>
        <taxon>Thermomonosporaceae</taxon>
        <taxon>Actinocorallia</taxon>
    </lineage>
</organism>
<dbReference type="InterPro" id="IPR052336">
    <property type="entry name" value="MlaD_Phospholipid_Transporter"/>
</dbReference>
<dbReference type="PANTHER" id="PTHR33371:SF15">
    <property type="entry name" value="LIPOPROTEIN LPRN"/>
    <property type="match status" value="1"/>
</dbReference>
<sequence>MKKILIPLATALAVGLTGCSAVPSIQEVTLPGGADVGDHPYTVDAEFANVLNLTPQTSVKVNDVAVGRVTKVTLPRNGWTARVTLLVNGAVKLPANATAKLEQSSLLGEKFIQLAAPLQPSGSLADGATIPIENTNRDTEIEEVFGALSLLLNGGGLTQLRTITRELNAAFKGNEPQIKQMLKRVTTLVSQLDGNKKAITEALDGLNRLTATLNARKTEINTVLDDLGPGLGVLEEQRHELVGMLESLDKLSAVATRTVKQSKKDFLADLKALEPTLRRLAQAGKDLPNALQVLFTYPFTDAVLPAIKGDYLNGYLNVIAPPGTEVVPPVSPQTPATPAPTTPAPTTSPTTAVQ</sequence>
<dbReference type="PROSITE" id="PS51257">
    <property type="entry name" value="PROKAR_LIPOPROTEIN"/>
    <property type="match status" value="1"/>
</dbReference>
<keyword evidence="2" id="KW-0732">Signal</keyword>
<feature type="domain" description="Mce/MlaD" evidence="3">
    <location>
        <begin position="40"/>
        <end position="115"/>
    </location>
</feature>
<feature type="domain" description="Mammalian cell entry C-terminal" evidence="4">
    <location>
        <begin position="123"/>
        <end position="292"/>
    </location>
</feature>
<dbReference type="Pfam" id="PF11887">
    <property type="entry name" value="Mce4_CUP1"/>
    <property type="match status" value="1"/>
</dbReference>
<dbReference type="RefSeq" id="WP_344839135.1">
    <property type="nucleotide sequence ID" value="NZ_BAAAUV010000043.1"/>
</dbReference>
<dbReference type="InterPro" id="IPR003399">
    <property type="entry name" value="Mce/MlaD"/>
</dbReference>
<feature type="region of interest" description="Disordered" evidence="1">
    <location>
        <begin position="327"/>
        <end position="354"/>
    </location>
</feature>
<evidence type="ECO:0000313" key="6">
    <source>
        <dbReference type="Proteomes" id="UP001501237"/>
    </source>
</evidence>
<evidence type="ECO:0000313" key="5">
    <source>
        <dbReference type="EMBL" id="GAA3240921.1"/>
    </source>
</evidence>
<proteinExistence type="predicted"/>
<evidence type="ECO:0000256" key="2">
    <source>
        <dbReference type="SAM" id="SignalP"/>
    </source>
</evidence>